<sequence length="69" mass="7164">MIAALPAIISASRLDDVIVSGVALAKSRSRFSSNGKLAGRAVRVGIRSAMVMKSTASPSRMNSKSSPFV</sequence>
<gene>
    <name evidence="1" type="ORF">POM99_02275</name>
</gene>
<evidence type="ECO:0000313" key="2">
    <source>
        <dbReference type="Proteomes" id="UP001222770"/>
    </source>
</evidence>
<reference evidence="1 2" key="1">
    <citation type="submission" date="2023-03" db="EMBL/GenBank/DDBJ databases">
        <title>Novosphingobium cyanobacteriorum sp. nov., isolated from a eutrophic reservoir during the Microcystis bloom period.</title>
        <authorList>
            <person name="Kang M."/>
            <person name="Le V."/>
            <person name="Ko S.-R."/>
            <person name="Lee S.-A."/>
            <person name="Ahn C.-Y."/>
        </authorList>
    </citation>
    <scope>NUCLEOTIDE SEQUENCE [LARGE SCALE GENOMIC DNA]</scope>
    <source>
        <strain evidence="1 2">HBC54</strain>
    </source>
</reference>
<dbReference type="EMBL" id="JAROCY010000002">
    <property type="protein sequence ID" value="MDF8332017.1"/>
    <property type="molecule type" value="Genomic_DNA"/>
</dbReference>
<comment type="caution">
    <text evidence="1">The sequence shown here is derived from an EMBL/GenBank/DDBJ whole genome shotgun (WGS) entry which is preliminary data.</text>
</comment>
<dbReference type="RefSeq" id="WP_277275178.1">
    <property type="nucleotide sequence ID" value="NZ_JAROCY010000002.1"/>
</dbReference>
<keyword evidence="2" id="KW-1185">Reference proteome</keyword>
<protein>
    <submittedName>
        <fullName evidence="1">Uncharacterized protein</fullName>
    </submittedName>
</protein>
<organism evidence="1 2">
    <name type="scientific">Novosphingobium cyanobacteriorum</name>
    <dbReference type="NCBI Taxonomy" id="3024215"/>
    <lineage>
        <taxon>Bacteria</taxon>
        <taxon>Pseudomonadati</taxon>
        <taxon>Pseudomonadota</taxon>
        <taxon>Alphaproteobacteria</taxon>
        <taxon>Sphingomonadales</taxon>
        <taxon>Sphingomonadaceae</taxon>
        <taxon>Novosphingobium</taxon>
    </lineage>
</organism>
<evidence type="ECO:0000313" key="1">
    <source>
        <dbReference type="EMBL" id="MDF8332017.1"/>
    </source>
</evidence>
<accession>A0ABT6CDL4</accession>
<proteinExistence type="predicted"/>
<name>A0ABT6CDL4_9SPHN</name>
<dbReference type="Proteomes" id="UP001222770">
    <property type="component" value="Unassembled WGS sequence"/>
</dbReference>